<dbReference type="PROSITE" id="PS50893">
    <property type="entry name" value="ABC_TRANSPORTER_2"/>
    <property type="match status" value="2"/>
</dbReference>
<dbReference type="PROSITE" id="PS00211">
    <property type="entry name" value="ABC_TRANSPORTER_1"/>
    <property type="match status" value="2"/>
</dbReference>
<dbReference type="Proteomes" id="UP001222325">
    <property type="component" value="Unassembled WGS sequence"/>
</dbReference>
<evidence type="ECO:0000259" key="11">
    <source>
        <dbReference type="PROSITE" id="PS50893"/>
    </source>
</evidence>
<dbReference type="EMBL" id="JARJCN010000001">
    <property type="protein sequence ID" value="KAJ7104127.1"/>
    <property type="molecule type" value="Genomic_DNA"/>
</dbReference>
<evidence type="ECO:0000256" key="9">
    <source>
        <dbReference type="SAM" id="MobiDB-lite"/>
    </source>
</evidence>
<dbReference type="InterPro" id="IPR027417">
    <property type="entry name" value="P-loop_NTPase"/>
</dbReference>
<dbReference type="PANTHER" id="PTHR24223">
    <property type="entry name" value="ATP-BINDING CASSETTE SUB-FAMILY C"/>
    <property type="match status" value="1"/>
</dbReference>
<comment type="caution">
    <text evidence="13">The sequence shown here is derived from an EMBL/GenBank/DDBJ whole genome shotgun (WGS) entry which is preliminary data.</text>
</comment>
<feature type="domain" description="ABC transporter" evidence="11">
    <location>
        <begin position="1133"/>
        <end position="1381"/>
    </location>
</feature>
<feature type="transmembrane region" description="Helical" evidence="10">
    <location>
        <begin position="396"/>
        <end position="423"/>
    </location>
</feature>
<keyword evidence="3" id="KW-0813">Transport</keyword>
<dbReference type="GO" id="GO:0016020">
    <property type="term" value="C:membrane"/>
    <property type="evidence" value="ECO:0007669"/>
    <property type="project" value="UniProtKB-SubCell"/>
</dbReference>
<dbReference type="SUPFAM" id="SSF52540">
    <property type="entry name" value="P-loop containing nucleoside triphosphate hydrolases"/>
    <property type="match status" value="2"/>
</dbReference>
<dbReference type="InterPro" id="IPR050173">
    <property type="entry name" value="ABC_transporter_C-like"/>
</dbReference>
<keyword evidence="13" id="KW-0378">Hydrolase</keyword>
<dbReference type="InterPro" id="IPR017871">
    <property type="entry name" value="ABC_transporter-like_CS"/>
</dbReference>
<evidence type="ECO:0000256" key="5">
    <source>
        <dbReference type="ARBA" id="ARBA00022741"/>
    </source>
</evidence>
<name>A0AAD6XY63_9AGAR</name>
<dbReference type="CDD" id="cd03250">
    <property type="entry name" value="ABCC_MRP_domain1"/>
    <property type="match status" value="1"/>
</dbReference>
<evidence type="ECO:0000256" key="2">
    <source>
        <dbReference type="ARBA" id="ARBA00009726"/>
    </source>
</evidence>
<keyword evidence="7 10" id="KW-1133">Transmembrane helix</keyword>
<feature type="domain" description="ABC transporter" evidence="11">
    <location>
        <begin position="526"/>
        <end position="748"/>
    </location>
</feature>
<proteinExistence type="inferred from homology"/>
<evidence type="ECO:0000313" key="13">
    <source>
        <dbReference type="EMBL" id="KAJ7104127.1"/>
    </source>
</evidence>
<dbReference type="Pfam" id="PF00005">
    <property type="entry name" value="ABC_tran"/>
    <property type="match status" value="2"/>
</dbReference>
<keyword evidence="5" id="KW-0547">Nucleotide-binding</keyword>
<keyword evidence="8 10" id="KW-0472">Membrane</keyword>
<dbReference type="CDD" id="cd18597">
    <property type="entry name" value="ABC_6TM_YOR1_D1_like"/>
    <property type="match status" value="1"/>
</dbReference>
<feature type="transmembrane region" description="Helical" evidence="10">
    <location>
        <begin position="816"/>
        <end position="840"/>
    </location>
</feature>
<dbReference type="InterPro" id="IPR036640">
    <property type="entry name" value="ABC1_TM_sf"/>
</dbReference>
<dbReference type="FunFam" id="3.40.50.300:FF:000565">
    <property type="entry name" value="ABC bile acid transporter"/>
    <property type="match status" value="1"/>
</dbReference>
<evidence type="ECO:0000259" key="12">
    <source>
        <dbReference type="PROSITE" id="PS50929"/>
    </source>
</evidence>
<comment type="similarity">
    <text evidence="2">Belongs to the ABC transporter superfamily. ABCC family. Conjugate transporter (TC 3.A.1.208) subfamily.</text>
</comment>
<dbReference type="SUPFAM" id="SSF90123">
    <property type="entry name" value="ABC transporter transmembrane region"/>
    <property type="match status" value="2"/>
</dbReference>
<dbReference type="FunFam" id="1.20.1560.10:FF:000010">
    <property type="entry name" value="Multidrug resistance-associated ABC transporter"/>
    <property type="match status" value="1"/>
</dbReference>
<keyword evidence="14" id="KW-1185">Reference proteome</keyword>
<evidence type="ECO:0000256" key="1">
    <source>
        <dbReference type="ARBA" id="ARBA00004141"/>
    </source>
</evidence>
<feature type="transmembrane region" description="Helical" evidence="10">
    <location>
        <begin position="895"/>
        <end position="912"/>
    </location>
</feature>
<dbReference type="Gene3D" id="1.20.1560.10">
    <property type="entry name" value="ABC transporter type 1, transmembrane domain"/>
    <property type="match status" value="2"/>
</dbReference>
<evidence type="ECO:0000313" key="14">
    <source>
        <dbReference type="Proteomes" id="UP001222325"/>
    </source>
</evidence>
<dbReference type="CDD" id="cd18606">
    <property type="entry name" value="ABC_6TM_YOR1_D2_like"/>
    <property type="match status" value="1"/>
</dbReference>
<dbReference type="PROSITE" id="PS50929">
    <property type="entry name" value="ABC_TM1F"/>
    <property type="match status" value="2"/>
</dbReference>
<feature type="domain" description="ABC transmembrane type-1" evidence="12">
    <location>
        <begin position="821"/>
        <end position="1095"/>
    </location>
</feature>
<gene>
    <name evidence="13" type="ORF">B0H15DRAFT_9078</name>
</gene>
<dbReference type="InterPro" id="IPR003439">
    <property type="entry name" value="ABC_transporter-like_ATP-bd"/>
</dbReference>
<dbReference type="Pfam" id="PF00664">
    <property type="entry name" value="ABC_membrane"/>
    <property type="match status" value="2"/>
</dbReference>
<dbReference type="InterPro" id="IPR003593">
    <property type="entry name" value="AAA+_ATPase"/>
</dbReference>
<sequence>MSHAPSEKTLSVVDLAAAKSYLEYEKAPWYLRVPFVSSKSSPPNITDLADAEIIPEAHSGFLSRLTFSWMTPILSLGYARPLEAYDLYKLQDERTSAAIGDNILDSFARRRQIADEYNARLADGTIKPGLRVVWWTLQGDRVGREKYWRETSAKKQPSLVLAMNDAVAWWFWTSGVLKLISDVTQITTPLLVGAIIDFATESYNAYNQSPPGEIPPISRGIGLALGLGALQLVASLCQHHALYRSVSTGVLLRGGLIAALYKQSLRLSSRARATVTNGKLITHVGTDVSRIDFCAGYFHPAWTSPIQIIVCLVQLLIILGPSALAGFSIFFLCMPLQSWLIKIQFYRRSKSMRWTDKRITLISEMLSGMNTIKYFAWEKPLLERVGGIRKNEIRNVYVLMLIRWANSAVAYSFTAIASVLAFITYSLSGHTLTASVIFTSLTLFSLLKSPMMMLPVSFGGITDAYAATKRMYPAFMAETLDELRSTNPELDAAVIVKDAAFTWDGPPPEDDPDSKKKKKKGPKYKAKTVSLEFRRPGNPYAVFALKDVNLSIPRGRLCAVVGPVGSGKSSLLQALIGEMRRTAGSVEFGGSVGYCPQSAWIQNATIRENICFGRPYEPERYWKAVRDSCLEADLEMFTYGDMTEVGEKGISLSGGQKQRINICRAVYRDADIQIFDDPLSALDAHVGRDVFRKVFQAPGRTRILVTHALHFLPQTDFIITLLDGAIVQQGTYSDLEADITGPFSKLVKEFDIHDSTHGDGTEDDDDDIMVEQARPNRELGERHKAAPALMQDEDRETGAVAGHVYSRYIKAGKGKYLLLPLVASLVLSQAANIVASYWLIYWEELKWPESQGFYMAIYAALGVLQAMLYFVMGTLFAVLSYYASQELHRVAIQRIMHAPMSFFETTPLGRITNRFSKDVDTMDNDIGDDASSGASTLGQIVGALILITIILPYFLAPIAVVSVCYFYCSLFYRASAREIKRLDAVLRSAVYTHFSETLSGLPTIRAYDESARFKVDNETRIDNENRAYWLTVSNQRWLSLRLDILGIILTLCVAILAVAARFTVSPSQTGLMLSYILTVQQVLGAMVRLVAVIENNMNSVERVLHYVDDIEQEAPHHIDGSKMPPTWPAEGRVDFDNIQLAYRPGLPPVLKGLTMHVGGGEKIGIVGRTGAGKSSIMVALYRLVELKGGSITIDGLDISKLGLADLRKSISIIPQSAVLFAGSLRANLDPFGAQEDPALWDALRRSFLTEEGSQLQTSSPGSEKDAHSKGLGLETVIEDEGGNLSFGQRSLVSLARAMAKNSKVLVLDEATASVDYETDQKIQESIAREFHDRTILCIAHRLNTIIWYDRICVLDAGKIAELDTPEILYERNGIFRSMCDESSISFEDIVAARQRYKSNKV</sequence>
<reference evidence="13" key="1">
    <citation type="submission" date="2023-03" db="EMBL/GenBank/DDBJ databases">
        <title>Massive genome expansion in bonnet fungi (Mycena s.s.) driven by repeated elements and novel gene families across ecological guilds.</title>
        <authorList>
            <consortium name="Lawrence Berkeley National Laboratory"/>
            <person name="Harder C.B."/>
            <person name="Miyauchi S."/>
            <person name="Viragh M."/>
            <person name="Kuo A."/>
            <person name="Thoen E."/>
            <person name="Andreopoulos B."/>
            <person name="Lu D."/>
            <person name="Skrede I."/>
            <person name="Drula E."/>
            <person name="Henrissat B."/>
            <person name="Morin E."/>
            <person name="Kohler A."/>
            <person name="Barry K."/>
            <person name="LaButti K."/>
            <person name="Morin E."/>
            <person name="Salamov A."/>
            <person name="Lipzen A."/>
            <person name="Mereny Z."/>
            <person name="Hegedus B."/>
            <person name="Baldrian P."/>
            <person name="Stursova M."/>
            <person name="Weitz H."/>
            <person name="Taylor A."/>
            <person name="Grigoriev I.V."/>
            <person name="Nagy L.G."/>
            <person name="Martin F."/>
            <person name="Kauserud H."/>
        </authorList>
    </citation>
    <scope>NUCLEOTIDE SEQUENCE</scope>
    <source>
        <strain evidence="13">CBHHK173m</strain>
    </source>
</reference>
<dbReference type="PANTHER" id="PTHR24223:SF456">
    <property type="entry name" value="MULTIDRUG RESISTANCE-ASSOCIATED PROTEIN LETHAL(2)03659"/>
    <property type="match status" value="1"/>
</dbReference>
<evidence type="ECO:0000256" key="3">
    <source>
        <dbReference type="ARBA" id="ARBA00022448"/>
    </source>
</evidence>
<dbReference type="InterPro" id="IPR011527">
    <property type="entry name" value="ABC1_TM_dom"/>
</dbReference>
<dbReference type="GO" id="GO:0005524">
    <property type="term" value="F:ATP binding"/>
    <property type="evidence" value="ECO:0007669"/>
    <property type="project" value="UniProtKB-KW"/>
</dbReference>
<feature type="transmembrane region" description="Helical" evidence="10">
    <location>
        <begin position="1044"/>
        <end position="1064"/>
    </location>
</feature>
<dbReference type="CDD" id="cd03244">
    <property type="entry name" value="ABCC_MRP_domain2"/>
    <property type="match status" value="1"/>
</dbReference>
<dbReference type="SMART" id="SM00382">
    <property type="entry name" value="AAA"/>
    <property type="match status" value="2"/>
</dbReference>
<dbReference type="Gene3D" id="3.40.50.300">
    <property type="entry name" value="P-loop containing nucleotide triphosphate hydrolases"/>
    <property type="match status" value="2"/>
</dbReference>
<evidence type="ECO:0000256" key="8">
    <source>
        <dbReference type="ARBA" id="ARBA00023136"/>
    </source>
</evidence>
<feature type="transmembrane region" description="Helical" evidence="10">
    <location>
        <begin position="429"/>
        <end position="447"/>
    </location>
</feature>
<dbReference type="FunFam" id="3.40.50.300:FF:000997">
    <property type="entry name" value="Multidrug resistance-associated protein 1"/>
    <property type="match status" value="1"/>
</dbReference>
<evidence type="ECO:0000256" key="7">
    <source>
        <dbReference type="ARBA" id="ARBA00022989"/>
    </source>
</evidence>
<protein>
    <submittedName>
        <fullName evidence="13">P-loop containing nucleoside triphosphate hydrolase protein</fullName>
    </submittedName>
</protein>
<accession>A0AAD6XY63</accession>
<comment type="subcellular location">
    <subcellularLocation>
        <location evidence="1">Membrane</location>
        <topology evidence="1">Multi-pass membrane protein</topology>
    </subcellularLocation>
</comment>
<dbReference type="GO" id="GO:0140359">
    <property type="term" value="F:ABC-type transporter activity"/>
    <property type="evidence" value="ECO:0007669"/>
    <property type="project" value="InterPro"/>
</dbReference>
<keyword evidence="4 10" id="KW-0812">Transmembrane</keyword>
<keyword evidence="6" id="KW-0067">ATP-binding</keyword>
<organism evidence="13 14">
    <name type="scientific">Mycena belliarum</name>
    <dbReference type="NCBI Taxonomy" id="1033014"/>
    <lineage>
        <taxon>Eukaryota</taxon>
        <taxon>Fungi</taxon>
        <taxon>Dikarya</taxon>
        <taxon>Basidiomycota</taxon>
        <taxon>Agaricomycotina</taxon>
        <taxon>Agaricomycetes</taxon>
        <taxon>Agaricomycetidae</taxon>
        <taxon>Agaricales</taxon>
        <taxon>Marasmiineae</taxon>
        <taxon>Mycenaceae</taxon>
        <taxon>Mycena</taxon>
    </lineage>
</organism>
<evidence type="ECO:0000256" key="6">
    <source>
        <dbReference type="ARBA" id="ARBA00022840"/>
    </source>
</evidence>
<feature type="domain" description="ABC transmembrane type-1" evidence="12">
    <location>
        <begin position="172"/>
        <end position="463"/>
    </location>
</feature>
<evidence type="ECO:0000256" key="4">
    <source>
        <dbReference type="ARBA" id="ARBA00022692"/>
    </source>
</evidence>
<dbReference type="GO" id="GO:0016887">
    <property type="term" value="F:ATP hydrolysis activity"/>
    <property type="evidence" value="ECO:0007669"/>
    <property type="project" value="InterPro"/>
</dbReference>
<feature type="region of interest" description="Disordered" evidence="9">
    <location>
        <begin position="501"/>
        <end position="523"/>
    </location>
</feature>
<feature type="transmembrane region" description="Helical" evidence="10">
    <location>
        <begin position="315"/>
        <end position="341"/>
    </location>
</feature>
<feature type="transmembrane region" description="Helical" evidence="10">
    <location>
        <begin position="1070"/>
        <end position="1093"/>
    </location>
</feature>
<evidence type="ECO:0000256" key="10">
    <source>
        <dbReference type="SAM" id="Phobius"/>
    </source>
</evidence>
<feature type="transmembrane region" description="Helical" evidence="10">
    <location>
        <begin position="940"/>
        <end position="972"/>
    </location>
</feature>
<feature type="transmembrane region" description="Helical" evidence="10">
    <location>
        <begin position="852"/>
        <end position="883"/>
    </location>
</feature>